<gene>
    <name evidence="1" type="ordered locus">AciPR4_1197</name>
</gene>
<dbReference type="AlphaFoldDB" id="E8UYD5"/>
<organism evidence="1 2">
    <name type="scientific">Terriglobus saanensis (strain ATCC BAA-1853 / DSM 23119 / SP1PR4)</name>
    <dbReference type="NCBI Taxonomy" id="401053"/>
    <lineage>
        <taxon>Bacteria</taxon>
        <taxon>Pseudomonadati</taxon>
        <taxon>Acidobacteriota</taxon>
        <taxon>Terriglobia</taxon>
        <taxon>Terriglobales</taxon>
        <taxon>Acidobacteriaceae</taxon>
        <taxon>Terriglobus</taxon>
    </lineage>
</organism>
<sequence>MYRPADYGEIIERVEHIRGLLERRNSELPSLVRTSAAAKFRTLSMHELPQIHHSRVTFDHHFNFSWSRSGDEDIALLALWRSPKT</sequence>
<protein>
    <submittedName>
        <fullName evidence="1">Uncharacterized protein</fullName>
    </submittedName>
</protein>
<reference evidence="1 2" key="1">
    <citation type="journal article" date="2012" name="Stand. Genomic Sci.">
        <title>Complete genome sequence of Terriglobus saanensis type strain SP1PR4(T), an Acidobacteria from tundra soil.</title>
        <authorList>
            <person name="Rawat S.R."/>
            <person name="Mannisto M.K."/>
            <person name="Starovoytov V."/>
            <person name="Goodwin L."/>
            <person name="Nolan M."/>
            <person name="Hauser L."/>
            <person name="Land M."/>
            <person name="Davenport K.W."/>
            <person name="Woyke T."/>
            <person name="Haggblom M.M."/>
        </authorList>
    </citation>
    <scope>NUCLEOTIDE SEQUENCE</scope>
    <source>
        <strain evidence="2">ATCC BAA-1853 / DSM 23119 / SP1PR4</strain>
    </source>
</reference>
<dbReference type="HOGENOM" id="CLU_2511572_0_0_0"/>
<name>E8UYD5_TERSS</name>
<evidence type="ECO:0000313" key="2">
    <source>
        <dbReference type="Proteomes" id="UP000006844"/>
    </source>
</evidence>
<keyword evidence="2" id="KW-1185">Reference proteome</keyword>
<dbReference type="KEGG" id="tsa:AciPR4_1197"/>
<evidence type="ECO:0000313" key="1">
    <source>
        <dbReference type="EMBL" id="ADV82023.1"/>
    </source>
</evidence>
<dbReference type="Proteomes" id="UP000006844">
    <property type="component" value="Chromosome"/>
</dbReference>
<dbReference type="EMBL" id="CP002467">
    <property type="protein sequence ID" value="ADV82023.1"/>
    <property type="molecule type" value="Genomic_DNA"/>
</dbReference>
<accession>E8UYD5</accession>
<proteinExistence type="predicted"/>